<evidence type="ECO:0000313" key="3">
    <source>
        <dbReference type="Proteomes" id="UP000797356"/>
    </source>
</evidence>
<evidence type="ECO:0000313" key="2">
    <source>
        <dbReference type="EMBL" id="KAG1338783.1"/>
    </source>
</evidence>
<dbReference type="AlphaFoldDB" id="A0A8K0I6A1"/>
<dbReference type="EMBL" id="CM017875">
    <property type="protein sequence ID" value="KAG1338783.1"/>
    <property type="molecule type" value="Genomic_DNA"/>
</dbReference>
<gene>
    <name evidence="2" type="ORF">COCNU_04G010890</name>
</gene>
<sequence length="98" mass="10827">MLPESKDGNELLFGPWIRATRISVASTPIPAPQSNSAGRQSDKSWSVPKKSPNRDQPMVDAKSVFSPLMNSTSMEKQDGQAIEVTNLMVFHAKEVRRS</sequence>
<keyword evidence="3" id="KW-1185">Reference proteome</keyword>
<comment type="caution">
    <text evidence="2">The sequence shown here is derived from an EMBL/GenBank/DDBJ whole genome shotgun (WGS) entry which is preliminary data.</text>
</comment>
<protein>
    <submittedName>
        <fullName evidence="2">Uncharacterized protein</fullName>
    </submittedName>
</protein>
<name>A0A8K0I6A1_COCNU</name>
<accession>A0A8K0I6A1</accession>
<reference evidence="2" key="1">
    <citation type="journal article" date="2017" name="Gigascience">
        <title>The genome draft of coconut (Cocos nucifera).</title>
        <authorList>
            <person name="Xiao Y."/>
            <person name="Xu P."/>
            <person name="Fan H."/>
            <person name="Baudouin L."/>
            <person name="Xia W."/>
            <person name="Bocs S."/>
            <person name="Xu J."/>
            <person name="Li Q."/>
            <person name="Guo A."/>
            <person name="Zhou L."/>
            <person name="Li J."/>
            <person name="Wu Y."/>
            <person name="Ma Z."/>
            <person name="Armero A."/>
            <person name="Issali A.E."/>
            <person name="Liu N."/>
            <person name="Peng M."/>
            <person name="Yang Y."/>
        </authorList>
    </citation>
    <scope>NUCLEOTIDE SEQUENCE</scope>
    <source>
        <tissue evidence="2">Spear leaf of Hainan Tall coconut</tissue>
    </source>
</reference>
<dbReference type="Proteomes" id="UP000797356">
    <property type="component" value="Chromosome 4"/>
</dbReference>
<feature type="region of interest" description="Disordered" evidence="1">
    <location>
        <begin position="27"/>
        <end position="60"/>
    </location>
</feature>
<evidence type="ECO:0000256" key="1">
    <source>
        <dbReference type="SAM" id="MobiDB-lite"/>
    </source>
</evidence>
<organism evidence="2 3">
    <name type="scientific">Cocos nucifera</name>
    <name type="common">Coconut palm</name>
    <dbReference type="NCBI Taxonomy" id="13894"/>
    <lineage>
        <taxon>Eukaryota</taxon>
        <taxon>Viridiplantae</taxon>
        <taxon>Streptophyta</taxon>
        <taxon>Embryophyta</taxon>
        <taxon>Tracheophyta</taxon>
        <taxon>Spermatophyta</taxon>
        <taxon>Magnoliopsida</taxon>
        <taxon>Liliopsida</taxon>
        <taxon>Arecaceae</taxon>
        <taxon>Arecoideae</taxon>
        <taxon>Cocoseae</taxon>
        <taxon>Attaleinae</taxon>
        <taxon>Cocos</taxon>
    </lineage>
</organism>
<proteinExistence type="predicted"/>
<reference evidence="2" key="2">
    <citation type="submission" date="2019-07" db="EMBL/GenBank/DDBJ databases">
        <authorList>
            <person name="Yang Y."/>
            <person name="Bocs S."/>
            <person name="Baudouin L."/>
        </authorList>
    </citation>
    <scope>NUCLEOTIDE SEQUENCE</scope>
    <source>
        <tissue evidence="2">Spear leaf of Hainan Tall coconut</tissue>
    </source>
</reference>